<evidence type="ECO:0000313" key="1">
    <source>
        <dbReference type="EMBL" id="KAL3574690.1"/>
    </source>
</evidence>
<organism evidence="1 2">
    <name type="scientific">Populus alba</name>
    <name type="common">White poplar</name>
    <dbReference type="NCBI Taxonomy" id="43335"/>
    <lineage>
        <taxon>Eukaryota</taxon>
        <taxon>Viridiplantae</taxon>
        <taxon>Streptophyta</taxon>
        <taxon>Embryophyta</taxon>
        <taxon>Tracheophyta</taxon>
        <taxon>Spermatophyta</taxon>
        <taxon>Magnoliopsida</taxon>
        <taxon>eudicotyledons</taxon>
        <taxon>Gunneridae</taxon>
        <taxon>Pentapetalae</taxon>
        <taxon>rosids</taxon>
        <taxon>fabids</taxon>
        <taxon>Malpighiales</taxon>
        <taxon>Salicaceae</taxon>
        <taxon>Saliceae</taxon>
        <taxon>Populus</taxon>
    </lineage>
</organism>
<reference evidence="1 2" key="1">
    <citation type="journal article" date="2024" name="Plant Biotechnol. J.">
        <title>Genome and CRISPR/Cas9 system of a widespread forest tree (Populus alba) in the world.</title>
        <authorList>
            <person name="Liu Y.J."/>
            <person name="Jiang P.F."/>
            <person name="Han X.M."/>
            <person name="Li X.Y."/>
            <person name="Wang H.M."/>
            <person name="Wang Y.J."/>
            <person name="Wang X.X."/>
            <person name="Zeng Q.Y."/>
        </authorList>
    </citation>
    <scope>NUCLEOTIDE SEQUENCE [LARGE SCALE GENOMIC DNA]</scope>
    <source>
        <strain evidence="2">cv. PAL-ZL1</strain>
    </source>
</reference>
<dbReference type="Proteomes" id="UP000309997">
    <property type="component" value="Unassembled WGS sequence"/>
</dbReference>
<evidence type="ECO:0000313" key="2">
    <source>
        <dbReference type="Proteomes" id="UP000309997"/>
    </source>
</evidence>
<comment type="caution">
    <text evidence="1">The sequence shown here is derived from an EMBL/GenBank/DDBJ whole genome shotgun (WGS) entry which is preliminary data.</text>
</comment>
<name>A0ACC4B8M6_POPAL</name>
<proteinExistence type="predicted"/>
<protein>
    <submittedName>
        <fullName evidence="1">Uncharacterized protein</fullName>
    </submittedName>
</protein>
<accession>A0ACC4B8M6</accession>
<feature type="non-terminal residue" evidence="1">
    <location>
        <position position="1"/>
    </location>
</feature>
<dbReference type="EMBL" id="RCHU02000012">
    <property type="protein sequence ID" value="KAL3574690.1"/>
    <property type="molecule type" value="Genomic_DNA"/>
</dbReference>
<gene>
    <name evidence="1" type="ORF">D5086_022791</name>
</gene>
<keyword evidence="2" id="KW-1185">Reference proteome</keyword>
<sequence length="94" mass="9950">LEAGSTAGYDILHKGNQLMCSNYLVPACCSSPGGTIKCKSSNLKLDQDHSFKTLAFLAGLTLEHSHCASFVSLVITVLHFKGFMASALESGSIK</sequence>